<evidence type="ECO:0000313" key="15">
    <source>
        <dbReference type="EMBL" id="MDM8562837.1"/>
    </source>
</evidence>
<proteinExistence type="inferred from homology"/>
<evidence type="ECO:0000259" key="12">
    <source>
        <dbReference type="Pfam" id="PF00263"/>
    </source>
</evidence>
<dbReference type="Proteomes" id="UP001171945">
    <property type="component" value="Unassembled WGS sequence"/>
</dbReference>
<evidence type="ECO:0000256" key="11">
    <source>
        <dbReference type="SAM" id="MobiDB-lite"/>
    </source>
</evidence>
<keyword evidence="7" id="KW-0653">Protein transport</keyword>
<name>A0ABT7VTD5_9GAMM</name>
<comment type="subcellular location">
    <subcellularLocation>
        <location evidence="1 10">Cell outer membrane</location>
    </subcellularLocation>
</comment>
<dbReference type="NCBIfam" id="TIGR02517">
    <property type="entry name" value="type_II_gspD"/>
    <property type="match status" value="1"/>
</dbReference>
<organism evidence="15 16">
    <name type="scientific">Candidatus Marithioploca araucensis</name>
    <dbReference type="NCBI Taxonomy" id="70273"/>
    <lineage>
        <taxon>Bacteria</taxon>
        <taxon>Pseudomonadati</taxon>
        <taxon>Pseudomonadota</taxon>
        <taxon>Gammaproteobacteria</taxon>
        <taxon>Thiotrichales</taxon>
        <taxon>Thiotrichaceae</taxon>
        <taxon>Candidatus Marithioploca</taxon>
    </lineage>
</organism>
<dbReference type="Pfam" id="PF21305">
    <property type="entry name" value="type_II_gspD_N0"/>
    <property type="match status" value="1"/>
</dbReference>
<evidence type="ECO:0000256" key="5">
    <source>
        <dbReference type="ARBA" id="ARBA00022692"/>
    </source>
</evidence>
<dbReference type="EMBL" id="JAUCGM010000310">
    <property type="protein sequence ID" value="MDM8562837.1"/>
    <property type="molecule type" value="Genomic_DNA"/>
</dbReference>
<evidence type="ECO:0000256" key="6">
    <source>
        <dbReference type="ARBA" id="ARBA00022729"/>
    </source>
</evidence>
<evidence type="ECO:0000256" key="10">
    <source>
        <dbReference type="RuleBase" id="RU004004"/>
    </source>
</evidence>
<comment type="similarity">
    <text evidence="2">Belongs to the bacterial secretin family. GSP D subfamily.</text>
</comment>
<dbReference type="InterPro" id="IPR050810">
    <property type="entry name" value="Bact_Secretion_Sys_Channel"/>
</dbReference>
<feature type="region of interest" description="Disordered" evidence="11">
    <location>
        <begin position="341"/>
        <end position="370"/>
    </location>
</feature>
<evidence type="ECO:0000256" key="9">
    <source>
        <dbReference type="ARBA" id="ARBA00023237"/>
    </source>
</evidence>
<dbReference type="PANTHER" id="PTHR30332">
    <property type="entry name" value="PROBABLE GENERAL SECRETION PATHWAY PROTEIN D"/>
    <property type="match status" value="1"/>
</dbReference>
<dbReference type="Pfam" id="PF00263">
    <property type="entry name" value="Secretin"/>
    <property type="match status" value="1"/>
</dbReference>
<accession>A0ABT7VTD5</accession>
<dbReference type="Gene3D" id="3.55.50.30">
    <property type="match status" value="1"/>
</dbReference>
<comment type="caution">
    <text evidence="15">The sequence shown here is derived from an EMBL/GenBank/DDBJ whole genome shotgun (WGS) entry which is preliminary data.</text>
</comment>
<feature type="domain" description="Type II/III secretion system secretin-like" evidence="12">
    <location>
        <begin position="483"/>
        <end position="657"/>
    </location>
</feature>
<dbReference type="InterPro" id="IPR013356">
    <property type="entry name" value="T2SS_GspD"/>
</dbReference>
<keyword evidence="6" id="KW-0732">Signal</keyword>
<reference evidence="15" key="1">
    <citation type="submission" date="2023-06" db="EMBL/GenBank/DDBJ databases">
        <title>Uncultivated large filamentous bacteria from sulfidic sediments reveal new species and different genomic features in energy metabolism and defense.</title>
        <authorList>
            <person name="Fonseca A."/>
        </authorList>
    </citation>
    <scope>NUCLEOTIDE SEQUENCE</scope>
    <source>
        <strain evidence="15">HSG4</strain>
    </source>
</reference>
<dbReference type="InterPro" id="IPR049371">
    <property type="entry name" value="GspD-like_N0"/>
</dbReference>
<dbReference type="InterPro" id="IPR005644">
    <property type="entry name" value="NolW-like"/>
</dbReference>
<sequence>DKHPVSAEQLAYSQVPQPAVINPTPTGVPIAELPNTPTESLKEVNQSGKVPTITTIDDQTLDVSELDLSDDAQIKLDFEQVELRQILQILADSLGIAMVIDPTIGGKVTLRTPPDNPLNKKDLWPLLQLLLSDAGVTMEKKGRVYHLKKAPPKLPNVVGMTPETLTTSDSAEVLQVTPLRYIAAASAITVINPLIQPKGRVITLPTLNIIGIITTPQRLARINKLLRIIDADPFLHRGMRLFRLINSKATDVQGELDKILKALYGKTSPTYQVVALERINSVLVVAPPNSGFNDVALWVEILDERSQESKEQIFIYKVKNLEAAKLASTLSNVFKVDDKKKDKKDKKDKKKKNVDQKDKKSPLPTPGSKIPVSAELEVNIVADESTNSLLIRANPRDYRQLLETIYALDQVPKEVMINVVIAEVGLTEATQFGIDWRTVFTGFGSQSSMQSNLEVPGEDIAKLAGFSINYLSGSLEALLNIVASNNEISILSRPSLLVRNNEEASINVGSNEPYLSGGSGISQNQNDQNNNQTYSPYQNYYQDVQYKDTGITIKVKPHINDDGIINLEIESELTLLGPPRTTQNLQSFDQRKIKTFVVVRDGTAIVIGGLIQTNNTNSKQGIPILQDLPIVGDILFSSTNIEDKRTELVLIMVPEIVNPEADNRPLVQSFKQRMYLISQLLNAEQIFIDGWGQTLPVYAQ</sequence>
<feature type="domain" description="NolW-like" evidence="13">
    <location>
        <begin position="314"/>
        <end position="412"/>
    </location>
</feature>
<evidence type="ECO:0000256" key="3">
    <source>
        <dbReference type="ARBA" id="ARBA00022448"/>
    </source>
</evidence>
<keyword evidence="16" id="KW-1185">Reference proteome</keyword>
<feature type="domain" description="GspD-like N0" evidence="14">
    <location>
        <begin position="76"/>
        <end position="138"/>
    </location>
</feature>
<dbReference type="Gene3D" id="3.30.1370.120">
    <property type="match status" value="3"/>
</dbReference>
<keyword evidence="8" id="KW-0472">Membrane</keyword>
<keyword evidence="3 10" id="KW-0813">Transport</keyword>
<keyword evidence="4" id="KW-1134">Transmembrane beta strand</keyword>
<dbReference type="PRINTS" id="PR00811">
    <property type="entry name" value="BCTERIALGSPD"/>
</dbReference>
<evidence type="ECO:0000256" key="2">
    <source>
        <dbReference type="ARBA" id="ARBA00006980"/>
    </source>
</evidence>
<evidence type="ECO:0000256" key="7">
    <source>
        <dbReference type="ARBA" id="ARBA00022927"/>
    </source>
</evidence>
<feature type="non-terminal residue" evidence="15">
    <location>
        <position position="1"/>
    </location>
</feature>
<evidence type="ECO:0000256" key="1">
    <source>
        <dbReference type="ARBA" id="ARBA00004442"/>
    </source>
</evidence>
<dbReference type="InterPro" id="IPR038591">
    <property type="entry name" value="NolW-like_sf"/>
</dbReference>
<dbReference type="PANTHER" id="PTHR30332:SF24">
    <property type="entry name" value="SECRETIN GSPD-RELATED"/>
    <property type="match status" value="1"/>
</dbReference>
<protein>
    <submittedName>
        <fullName evidence="15">Type II secretion system secretin GspD</fullName>
    </submittedName>
</protein>
<dbReference type="Pfam" id="PF03958">
    <property type="entry name" value="Secretin_N"/>
    <property type="match status" value="1"/>
</dbReference>
<evidence type="ECO:0000256" key="8">
    <source>
        <dbReference type="ARBA" id="ARBA00023136"/>
    </source>
</evidence>
<evidence type="ECO:0000313" key="16">
    <source>
        <dbReference type="Proteomes" id="UP001171945"/>
    </source>
</evidence>
<keyword evidence="9" id="KW-0998">Cell outer membrane</keyword>
<dbReference type="InterPro" id="IPR004846">
    <property type="entry name" value="T2SS/T3SS_dom"/>
</dbReference>
<keyword evidence="5" id="KW-0812">Transmembrane</keyword>
<evidence type="ECO:0000259" key="14">
    <source>
        <dbReference type="Pfam" id="PF21305"/>
    </source>
</evidence>
<dbReference type="InterPro" id="IPR001775">
    <property type="entry name" value="GspD/PilQ"/>
</dbReference>
<feature type="compositionally biased region" description="Basic residues" evidence="11">
    <location>
        <begin position="341"/>
        <end position="352"/>
    </location>
</feature>
<gene>
    <name evidence="15" type="primary">gspD</name>
    <name evidence="15" type="ORF">QUF54_05730</name>
</gene>
<evidence type="ECO:0000256" key="4">
    <source>
        <dbReference type="ARBA" id="ARBA00022452"/>
    </source>
</evidence>
<evidence type="ECO:0000259" key="13">
    <source>
        <dbReference type="Pfam" id="PF03958"/>
    </source>
</evidence>